<dbReference type="EMBL" id="FQVC01000007">
    <property type="protein sequence ID" value="SHF39618.1"/>
    <property type="molecule type" value="Genomic_DNA"/>
</dbReference>
<organism evidence="1 3">
    <name type="scientific">Devosia limi DSM 17137</name>
    <dbReference type="NCBI Taxonomy" id="1121477"/>
    <lineage>
        <taxon>Bacteria</taxon>
        <taxon>Pseudomonadati</taxon>
        <taxon>Pseudomonadota</taxon>
        <taxon>Alphaproteobacteria</taxon>
        <taxon>Hyphomicrobiales</taxon>
        <taxon>Devosiaceae</taxon>
        <taxon>Devosia</taxon>
    </lineage>
</organism>
<keyword evidence="3" id="KW-1185">Reference proteome</keyword>
<dbReference type="Proteomes" id="UP000184533">
    <property type="component" value="Unassembled WGS sequence"/>
</dbReference>
<sequence>MTLQALVPLITYPDVPAGDFAHRAANVAQYLGAALHVVVLEPDFHAPTNTMAQFVVDVPGMLKGIKDACHARGQEIADAVAQAAAQANVGVRSGLIEAIPERFGEAAAGQARYHDLTLFGWSQDNQAIRGAIEAVIFGSGRPVVLLPERQDDPDYGTVFVAWDGSRVAARAVADAEIFLTRTTRVIVGTVKDEKHIDDLQATERLVEHLKRRGIKAEARAIAGNGRPIGQTLQDAALADNAGLLVLGGYGHSRLRDFVLGGATKGVLDDLRLPVLLSH</sequence>
<dbReference type="OrthoDB" id="9804721at2"/>
<evidence type="ECO:0000313" key="2">
    <source>
        <dbReference type="EMBL" id="SHF39618.1"/>
    </source>
</evidence>
<dbReference type="Proteomes" id="UP000033608">
    <property type="component" value="Unassembled WGS sequence"/>
</dbReference>
<reference evidence="2 4" key="2">
    <citation type="submission" date="2016-11" db="EMBL/GenBank/DDBJ databases">
        <authorList>
            <person name="Jaros S."/>
            <person name="Januszkiewicz K."/>
            <person name="Wedrychowicz H."/>
        </authorList>
    </citation>
    <scope>NUCLEOTIDE SEQUENCE [LARGE SCALE GENOMIC DNA]</scope>
    <source>
        <strain evidence="2 4">DSM 17137</strain>
    </source>
</reference>
<dbReference type="Gene3D" id="3.40.50.12370">
    <property type="match status" value="1"/>
</dbReference>
<dbReference type="SUPFAM" id="SSF52402">
    <property type="entry name" value="Adenine nucleotide alpha hydrolases-like"/>
    <property type="match status" value="1"/>
</dbReference>
<dbReference type="RefSeq" id="WP_046134781.1">
    <property type="nucleotide sequence ID" value="NZ_FQVC01000007.1"/>
</dbReference>
<dbReference type="CDD" id="cd00293">
    <property type="entry name" value="USP-like"/>
    <property type="match status" value="1"/>
</dbReference>
<gene>
    <name evidence="2" type="ORF">SAMN02745223_02515</name>
    <name evidence="1" type="ORF">VW29_07955</name>
</gene>
<proteinExistence type="predicted"/>
<dbReference type="EMBL" id="LAJF01000061">
    <property type="protein sequence ID" value="KKB85081.1"/>
    <property type="molecule type" value="Genomic_DNA"/>
</dbReference>
<protein>
    <submittedName>
        <fullName evidence="2">Nucleotide-binding universal stress protein, UspA family</fullName>
    </submittedName>
</protein>
<dbReference type="InterPro" id="IPR006015">
    <property type="entry name" value="Universal_stress_UspA"/>
</dbReference>
<evidence type="ECO:0000313" key="4">
    <source>
        <dbReference type="Proteomes" id="UP000184533"/>
    </source>
</evidence>
<evidence type="ECO:0000313" key="1">
    <source>
        <dbReference type="EMBL" id="KKB85081.1"/>
    </source>
</evidence>
<dbReference type="AlphaFoldDB" id="A0A0F5LS28"/>
<name>A0A0F5LS28_9HYPH</name>
<reference evidence="1 3" key="1">
    <citation type="submission" date="2015-03" db="EMBL/GenBank/DDBJ databases">
        <authorList>
            <person name="Hassan Y.I."/>
            <person name="Lepp D."/>
            <person name="Zhou T."/>
        </authorList>
    </citation>
    <scope>NUCLEOTIDE SEQUENCE [LARGE SCALE GENOMIC DNA]</scope>
    <source>
        <strain evidence="1 3">DSM 17137</strain>
    </source>
</reference>
<dbReference type="STRING" id="1121477.SAMN02745223_02515"/>
<dbReference type="PRINTS" id="PR01438">
    <property type="entry name" value="UNVRSLSTRESS"/>
</dbReference>
<accession>A0A0F5LS28</accession>
<evidence type="ECO:0000313" key="3">
    <source>
        <dbReference type="Proteomes" id="UP000033608"/>
    </source>
</evidence>
<dbReference type="PATRIC" id="fig|1121477.3.peg.2682"/>